<sequence length="421" mass="45620">MRQFLLSAAFAATLFGPMGTPVLAQDFSPVVYINNSVVTRYEIDQRIRFMQVLNAPQTSAAEAEKLLIEDRLRLEAARQIGVEVSDVGLEEGLAEFAGRANLTTGEFIQLLERNGVDRQAYRDFIKAGVAWREVVRRRILPSVSVSDAEVDQAMKRIIETPIVTGVLLSELIMPAPPGQEEAVMARAENIVATVSSEAAFADAARRYSATPSRDRGGRLEWMNVDNMPPSLRPIVLGLRPGQMTPPLSIPGAVVLFYLRDTRGQLRPGANEQTLDYLTVTFPSMADAQRAASQSHTCGELYVFANGLPDQQVRRETAGQGSIPAYTGVLLASLDKNESTVVDRGGAADVVMLCDRTPALLAGLEAGPVATATQEGGETTGADANALPQREAVREQIFNRKISQAADAFLAEQRADAVIRRP</sequence>
<protein>
    <recommendedName>
        <fullName evidence="1">Parvulin-like PPIase</fullName>
    </recommendedName>
    <alternativeName>
        <fullName evidence="7">Peptidyl-prolyl cis-trans isomerase plp</fullName>
    </alternativeName>
    <alternativeName>
        <fullName evidence="8">Rotamase plp</fullName>
    </alternativeName>
</protein>
<dbReference type="RefSeq" id="WP_147098029.1">
    <property type="nucleotide sequence ID" value="NZ_JBHUFH010000011.1"/>
</dbReference>
<name>A0A5C6S4Z5_9RHOB</name>
<dbReference type="Pfam" id="PF00639">
    <property type="entry name" value="Rotamase"/>
    <property type="match status" value="1"/>
</dbReference>
<feature type="signal peptide" evidence="10">
    <location>
        <begin position="1"/>
        <end position="24"/>
    </location>
</feature>
<dbReference type="EMBL" id="VOPL01000003">
    <property type="protein sequence ID" value="TXB69327.1"/>
    <property type="molecule type" value="Genomic_DNA"/>
</dbReference>
<evidence type="ECO:0000256" key="3">
    <source>
        <dbReference type="ARBA" id="ARBA00022764"/>
    </source>
</evidence>
<evidence type="ECO:0000256" key="9">
    <source>
        <dbReference type="PROSITE-ProRule" id="PRU00278"/>
    </source>
</evidence>
<dbReference type="PANTHER" id="PTHR47637:SF1">
    <property type="entry name" value="CHAPERONE SURA"/>
    <property type="match status" value="1"/>
</dbReference>
<dbReference type="SUPFAM" id="SSF109998">
    <property type="entry name" value="Triger factor/SurA peptide-binding domain-like"/>
    <property type="match status" value="1"/>
</dbReference>
<accession>A0A5C6S4Z5</accession>
<evidence type="ECO:0000256" key="2">
    <source>
        <dbReference type="ARBA" id="ARBA00022729"/>
    </source>
</evidence>
<dbReference type="AlphaFoldDB" id="A0A5C6S4Z5"/>
<dbReference type="Gene3D" id="1.10.4030.10">
    <property type="entry name" value="Porin chaperone SurA, peptide-binding domain"/>
    <property type="match status" value="1"/>
</dbReference>
<dbReference type="Gene3D" id="3.10.50.40">
    <property type="match status" value="1"/>
</dbReference>
<evidence type="ECO:0000256" key="4">
    <source>
        <dbReference type="ARBA" id="ARBA00023110"/>
    </source>
</evidence>
<evidence type="ECO:0000256" key="6">
    <source>
        <dbReference type="ARBA" id="ARBA00023235"/>
    </source>
</evidence>
<evidence type="ECO:0000256" key="10">
    <source>
        <dbReference type="SAM" id="SignalP"/>
    </source>
</evidence>
<keyword evidence="4 9" id="KW-0697">Rotamase</keyword>
<feature type="domain" description="PpiC" evidence="11">
    <location>
        <begin position="163"/>
        <end position="260"/>
    </location>
</feature>
<dbReference type="InterPro" id="IPR015391">
    <property type="entry name" value="SurA_N"/>
</dbReference>
<evidence type="ECO:0000256" key="7">
    <source>
        <dbReference type="ARBA" id="ARBA00030642"/>
    </source>
</evidence>
<dbReference type="InterPro" id="IPR000297">
    <property type="entry name" value="PPIase_PpiC"/>
</dbReference>
<dbReference type="PANTHER" id="PTHR47637">
    <property type="entry name" value="CHAPERONE SURA"/>
    <property type="match status" value="1"/>
</dbReference>
<evidence type="ECO:0000313" key="13">
    <source>
        <dbReference type="Proteomes" id="UP000321562"/>
    </source>
</evidence>
<keyword evidence="6 9" id="KW-0413">Isomerase</keyword>
<evidence type="ECO:0000313" key="12">
    <source>
        <dbReference type="EMBL" id="TXB69327.1"/>
    </source>
</evidence>
<reference evidence="12 13" key="1">
    <citation type="submission" date="2019-08" db="EMBL/GenBank/DDBJ databases">
        <authorList>
            <person name="Ye J."/>
        </authorList>
    </citation>
    <scope>NUCLEOTIDE SEQUENCE [LARGE SCALE GENOMIC DNA]</scope>
    <source>
        <strain evidence="12 13">TK008</strain>
    </source>
</reference>
<dbReference type="InterPro" id="IPR050280">
    <property type="entry name" value="OMP_Chaperone_SurA"/>
</dbReference>
<dbReference type="Proteomes" id="UP000321562">
    <property type="component" value="Unassembled WGS sequence"/>
</dbReference>
<keyword evidence="5" id="KW-0143">Chaperone</keyword>
<dbReference type="SUPFAM" id="SSF54534">
    <property type="entry name" value="FKBP-like"/>
    <property type="match status" value="1"/>
</dbReference>
<organism evidence="12 13">
    <name type="scientific">Paracoccus aurantiacus</name>
    <dbReference type="NCBI Taxonomy" id="2599412"/>
    <lineage>
        <taxon>Bacteria</taxon>
        <taxon>Pseudomonadati</taxon>
        <taxon>Pseudomonadota</taxon>
        <taxon>Alphaproteobacteria</taxon>
        <taxon>Rhodobacterales</taxon>
        <taxon>Paracoccaceae</taxon>
        <taxon>Paracoccus</taxon>
    </lineage>
</organism>
<gene>
    <name evidence="12" type="ORF">FQV27_10260</name>
</gene>
<dbReference type="InterPro" id="IPR027304">
    <property type="entry name" value="Trigger_fact/SurA_dom_sf"/>
</dbReference>
<keyword evidence="13" id="KW-1185">Reference proteome</keyword>
<comment type="caution">
    <text evidence="12">The sequence shown here is derived from an EMBL/GenBank/DDBJ whole genome shotgun (WGS) entry which is preliminary data.</text>
</comment>
<dbReference type="GO" id="GO:0003755">
    <property type="term" value="F:peptidyl-prolyl cis-trans isomerase activity"/>
    <property type="evidence" value="ECO:0007669"/>
    <property type="project" value="UniProtKB-KW"/>
</dbReference>
<feature type="chain" id="PRO_5023065498" description="Parvulin-like PPIase" evidence="10">
    <location>
        <begin position="25"/>
        <end position="421"/>
    </location>
</feature>
<keyword evidence="3" id="KW-0574">Periplasm</keyword>
<dbReference type="InterPro" id="IPR046357">
    <property type="entry name" value="PPIase_dom_sf"/>
</dbReference>
<dbReference type="PROSITE" id="PS50198">
    <property type="entry name" value="PPIC_PPIASE_2"/>
    <property type="match status" value="1"/>
</dbReference>
<keyword evidence="2 10" id="KW-0732">Signal</keyword>
<evidence type="ECO:0000259" key="11">
    <source>
        <dbReference type="PROSITE" id="PS50198"/>
    </source>
</evidence>
<proteinExistence type="predicted"/>
<dbReference type="OrthoDB" id="9791746at2"/>
<evidence type="ECO:0000256" key="8">
    <source>
        <dbReference type="ARBA" id="ARBA00031484"/>
    </source>
</evidence>
<evidence type="ECO:0000256" key="5">
    <source>
        <dbReference type="ARBA" id="ARBA00023186"/>
    </source>
</evidence>
<evidence type="ECO:0000256" key="1">
    <source>
        <dbReference type="ARBA" id="ARBA00018370"/>
    </source>
</evidence>
<dbReference type="Pfam" id="PF09312">
    <property type="entry name" value="SurA_N"/>
    <property type="match status" value="1"/>
</dbReference>